<dbReference type="PANTHER" id="PTHR11530">
    <property type="entry name" value="D-AMINO ACID OXIDASE"/>
    <property type="match status" value="1"/>
</dbReference>
<dbReference type="EMBL" id="KZ678656">
    <property type="protein sequence ID" value="PSR77384.1"/>
    <property type="molecule type" value="Genomic_DNA"/>
</dbReference>
<dbReference type="InterPro" id="IPR023209">
    <property type="entry name" value="DAO"/>
</dbReference>
<dbReference type="Gene3D" id="3.30.9.10">
    <property type="entry name" value="D-Amino Acid Oxidase, subunit A, domain 2"/>
    <property type="match status" value="1"/>
</dbReference>
<evidence type="ECO:0000259" key="7">
    <source>
        <dbReference type="Pfam" id="PF01266"/>
    </source>
</evidence>
<feature type="binding site" evidence="6">
    <location>
        <position position="307"/>
    </location>
    <ligand>
        <name>D-dopa</name>
        <dbReference type="ChEBI" id="CHEBI:149689"/>
    </ligand>
</feature>
<dbReference type="GO" id="GO:0071949">
    <property type="term" value="F:FAD binding"/>
    <property type="evidence" value="ECO:0007669"/>
    <property type="project" value="InterPro"/>
</dbReference>
<keyword evidence="3" id="KW-0285">Flavoprotein</keyword>
<evidence type="ECO:0000256" key="1">
    <source>
        <dbReference type="ARBA" id="ARBA00001974"/>
    </source>
</evidence>
<dbReference type="InterPro" id="IPR006181">
    <property type="entry name" value="D-amino_acid_oxidase_CS"/>
</dbReference>
<protein>
    <submittedName>
        <fullName evidence="8">D-amino-acid oxidase-like protein</fullName>
    </submittedName>
</protein>
<evidence type="ECO:0000256" key="5">
    <source>
        <dbReference type="ARBA" id="ARBA00023002"/>
    </source>
</evidence>
<comment type="similarity">
    <text evidence="2">Belongs to the DAMOX/DASOX family.</text>
</comment>
<evidence type="ECO:0000256" key="4">
    <source>
        <dbReference type="ARBA" id="ARBA00022827"/>
    </source>
</evidence>
<evidence type="ECO:0000256" key="6">
    <source>
        <dbReference type="PIRSR" id="PIRSR000189-1"/>
    </source>
</evidence>
<dbReference type="PROSITE" id="PS00677">
    <property type="entry name" value="DAO"/>
    <property type="match status" value="1"/>
</dbReference>
<dbReference type="OrthoDB" id="409956at2759"/>
<dbReference type="Gene3D" id="3.40.50.720">
    <property type="entry name" value="NAD(P)-binding Rossmann-like Domain"/>
    <property type="match status" value="1"/>
</dbReference>
<evidence type="ECO:0000256" key="3">
    <source>
        <dbReference type="ARBA" id="ARBA00022630"/>
    </source>
</evidence>
<feature type="binding site" evidence="6">
    <location>
        <position position="171"/>
    </location>
    <ligand>
        <name>FAD</name>
        <dbReference type="ChEBI" id="CHEBI:57692"/>
    </ligand>
</feature>
<dbReference type="PANTHER" id="PTHR11530:SF16">
    <property type="entry name" value="D-AMINO ACID OXIDASE (AFU_ORTHOLOGUE AFUA_5G11290)"/>
    <property type="match status" value="1"/>
</dbReference>
<evidence type="ECO:0000313" key="8">
    <source>
        <dbReference type="EMBL" id="PSR77384.1"/>
    </source>
</evidence>
<dbReference type="InParanoid" id="A0A2T2ZUX2"/>
<keyword evidence="5" id="KW-0560">Oxidoreductase</keyword>
<dbReference type="Pfam" id="PF01266">
    <property type="entry name" value="DAO"/>
    <property type="match status" value="1"/>
</dbReference>
<feature type="domain" description="FAD dependent oxidoreductase" evidence="7">
    <location>
        <begin position="24"/>
        <end position="323"/>
    </location>
</feature>
<dbReference type="InterPro" id="IPR006076">
    <property type="entry name" value="FAD-dep_OxRdtase"/>
</dbReference>
<dbReference type="Proteomes" id="UP000241462">
    <property type="component" value="Unassembled WGS sequence"/>
</dbReference>
<gene>
    <name evidence="8" type="ORF">BD289DRAFT_494426</name>
</gene>
<keyword evidence="9" id="KW-1185">Reference proteome</keyword>
<dbReference type="AlphaFoldDB" id="A0A2T2ZUX2"/>
<dbReference type="GO" id="GO:0019478">
    <property type="term" value="P:D-amino acid catabolic process"/>
    <property type="evidence" value="ECO:0007669"/>
    <property type="project" value="TreeGrafter"/>
</dbReference>
<proteinExistence type="inferred from homology"/>
<dbReference type="PIRSF" id="PIRSF000189">
    <property type="entry name" value="D-aa_oxidase"/>
    <property type="match status" value="1"/>
</dbReference>
<evidence type="ECO:0000313" key="9">
    <source>
        <dbReference type="Proteomes" id="UP000241462"/>
    </source>
</evidence>
<dbReference type="SUPFAM" id="SSF51971">
    <property type="entry name" value="Nucleotide-binding domain"/>
    <property type="match status" value="1"/>
</dbReference>
<organism evidence="8 9">
    <name type="scientific">Coniella lustricola</name>
    <dbReference type="NCBI Taxonomy" id="2025994"/>
    <lineage>
        <taxon>Eukaryota</taxon>
        <taxon>Fungi</taxon>
        <taxon>Dikarya</taxon>
        <taxon>Ascomycota</taxon>
        <taxon>Pezizomycotina</taxon>
        <taxon>Sordariomycetes</taxon>
        <taxon>Sordariomycetidae</taxon>
        <taxon>Diaporthales</taxon>
        <taxon>Schizoparmaceae</taxon>
        <taxon>Coniella</taxon>
    </lineage>
</organism>
<sequence length="341" mass="37097">MPGDHDAQYASPWAGANFLPMSTQENSRWERRTWPELRRLAVEVPEAGIHLQKALVYRNAKDLDVRCGGGLSEDLFAPEPWYSTFFPDYRKVPASELPPGTAYGHEFGSVCINTAIYLAWLVGQCRKLGVVIKRASLSHISEAASLHYAHEHDAAPANPSSKDDIIVVNATGLLACQLGGVMDKAVQPARAQVVVVRNDSPAMYSISSTDNDPPEELVYSMTRAVGGGTILGGTYDKGNWDPAPDPAIAQRIMQRIVAKFPQIAPRVDALDVVRHAVGLRPYRDGGVRLDKELVDGVWVVHNYGHAGWGFQGSYGTAERVVELVGDITGRTAGAPHHSARL</sequence>
<dbReference type="GO" id="GO:0005737">
    <property type="term" value="C:cytoplasm"/>
    <property type="evidence" value="ECO:0007669"/>
    <property type="project" value="TreeGrafter"/>
</dbReference>
<reference evidence="8 9" key="1">
    <citation type="journal article" date="2018" name="Mycol. Prog.">
        <title>Coniella lustricola, a new species from submerged detritus.</title>
        <authorList>
            <person name="Raudabaugh D.B."/>
            <person name="Iturriaga T."/>
            <person name="Carver A."/>
            <person name="Mondo S."/>
            <person name="Pangilinan J."/>
            <person name="Lipzen A."/>
            <person name="He G."/>
            <person name="Amirebrahimi M."/>
            <person name="Grigoriev I.V."/>
            <person name="Miller A.N."/>
        </authorList>
    </citation>
    <scope>NUCLEOTIDE SEQUENCE [LARGE SCALE GENOMIC DNA]</scope>
    <source>
        <strain evidence="8 9">B22-T-1</strain>
    </source>
</reference>
<evidence type="ECO:0000256" key="2">
    <source>
        <dbReference type="ARBA" id="ARBA00006730"/>
    </source>
</evidence>
<accession>A0A2T2ZUX2</accession>
<dbReference type="GO" id="GO:0003884">
    <property type="term" value="F:D-amino-acid oxidase activity"/>
    <property type="evidence" value="ECO:0007669"/>
    <property type="project" value="InterPro"/>
</dbReference>
<dbReference type="SUPFAM" id="SSF54373">
    <property type="entry name" value="FAD-linked reductases, C-terminal domain"/>
    <property type="match status" value="1"/>
</dbReference>
<dbReference type="STRING" id="2025994.A0A2T2ZUX2"/>
<feature type="binding site" evidence="6">
    <location>
        <position position="280"/>
    </location>
    <ligand>
        <name>D-dopa</name>
        <dbReference type="ChEBI" id="CHEBI:149689"/>
    </ligand>
</feature>
<keyword evidence="4 6" id="KW-0274">FAD</keyword>
<name>A0A2T2ZUX2_9PEZI</name>
<comment type="cofactor">
    <cofactor evidence="1 6">
        <name>FAD</name>
        <dbReference type="ChEBI" id="CHEBI:57692"/>
    </cofactor>
</comment>